<organism evidence="1 2">
    <name type="scientific">Chryseobacterium shigense</name>
    <dbReference type="NCBI Taxonomy" id="297244"/>
    <lineage>
        <taxon>Bacteria</taxon>
        <taxon>Pseudomonadati</taxon>
        <taxon>Bacteroidota</taxon>
        <taxon>Flavobacteriia</taxon>
        <taxon>Flavobacteriales</taxon>
        <taxon>Weeksellaceae</taxon>
        <taxon>Chryseobacterium group</taxon>
        <taxon>Chryseobacterium</taxon>
    </lineage>
</organism>
<proteinExistence type="predicted"/>
<dbReference type="AlphaFoldDB" id="A0A841N3Y6"/>
<accession>A0A841N3Y6</accession>
<dbReference type="EMBL" id="JACHLC010000003">
    <property type="protein sequence ID" value="MBB6371846.1"/>
    <property type="molecule type" value="Genomic_DNA"/>
</dbReference>
<name>A0A841N3Y6_9FLAO</name>
<evidence type="ECO:0000313" key="2">
    <source>
        <dbReference type="Proteomes" id="UP000589738"/>
    </source>
</evidence>
<sequence>MNYKNLRIGSVIKLLIDENKINPNDISTHFKIPENELINIYNAHSMDSEKLLQWSKFLDYDLFRIYSQHLILYSPPINSGYAEENKVKKKGFKNIYTKEIIEFVLEQLESGEKTTAQIIEDYRIPKNTLHKWRNKYTK</sequence>
<dbReference type="Proteomes" id="UP000589738">
    <property type="component" value="Unassembled WGS sequence"/>
</dbReference>
<comment type="caution">
    <text evidence="1">The sequence shown here is derived from an EMBL/GenBank/DDBJ whole genome shotgun (WGS) entry which is preliminary data.</text>
</comment>
<reference evidence="1 2" key="1">
    <citation type="submission" date="2020-08" db="EMBL/GenBank/DDBJ databases">
        <title>Functional genomics of gut bacteria from endangered species of beetles.</title>
        <authorList>
            <person name="Carlos-Shanley C."/>
        </authorList>
    </citation>
    <scope>NUCLEOTIDE SEQUENCE [LARGE SCALE GENOMIC DNA]</scope>
    <source>
        <strain evidence="1 2">S00136</strain>
    </source>
</reference>
<keyword evidence="2" id="KW-1185">Reference proteome</keyword>
<dbReference type="InterPro" id="IPR009057">
    <property type="entry name" value="Homeodomain-like_sf"/>
</dbReference>
<evidence type="ECO:0000313" key="1">
    <source>
        <dbReference type="EMBL" id="MBB6371846.1"/>
    </source>
</evidence>
<protein>
    <submittedName>
        <fullName evidence="1">Uncharacterized protein</fullName>
    </submittedName>
</protein>
<dbReference type="RefSeq" id="WP_184164979.1">
    <property type="nucleotide sequence ID" value="NZ_JACHLC010000003.1"/>
</dbReference>
<gene>
    <name evidence="1" type="ORF">HNP36_002931</name>
</gene>
<dbReference type="SUPFAM" id="SSF46689">
    <property type="entry name" value="Homeodomain-like"/>
    <property type="match status" value="1"/>
</dbReference>